<feature type="region of interest" description="Disordered" evidence="1">
    <location>
        <begin position="66"/>
        <end position="93"/>
    </location>
</feature>
<dbReference type="PANTHER" id="PTHR36019:SF3">
    <property type="entry name" value="PLANT_PROTEIN"/>
    <property type="match status" value="1"/>
</dbReference>
<dbReference type="OrthoDB" id="1847777at2759"/>
<reference evidence="2" key="1">
    <citation type="journal article" date="2019" name="Genome Biol. Evol.">
        <title>The Rhododendron genome and chromosomal organization provide insight into shared whole-genome duplications across the heath family (Ericaceae).</title>
        <authorList>
            <person name="Soza V.L."/>
            <person name="Lindsley D."/>
            <person name="Waalkes A."/>
            <person name="Ramage E."/>
            <person name="Patwardhan R.P."/>
            <person name="Burton J.N."/>
            <person name="Adey A."/>
            <person name="Kumar A."/>
            <person name="Qiu R."/>
            <person name="Shendure J."/>
            <person name="Hall B."/>
        </authorList>
    </citation>
    <scope>NUCLEOTIDE SEQUENCE</scope>
    <source>
        <strain evidence="2">RSF 1966-606</strain>
    </source>
</reference>
<feature type="non-terminal residue" evidence="2">
    <location>
        <position position="1"/>
    </location>
</feature>
<organism evidence="2">
    <name type="scientific">Rhododendron williamsianum</name>
    <dbReference type="NCBI Taxonomy" id="262921"/>
    <lineage>
        <taxon>Eukaryota</taxon>
        <taxon>Viridiplantae</taxon>
        <taxon>Streptophyta</taxon>
        <taxon>Embryophyta</taxon>
        <taxon>Tracheophyta</taxon>
        <taxon>Spermatophyta</taxon>
        <taxon>Magnoliopsida</taxon>
        <taxon>eudicotyledons</taxon>
        <taxon>Gunneridae</taxon>
        <taxon>Pentapetalae</taxon>
        <taxon>asterids</taxon>
        <taxon>Ericales</taxon>
        <taxon>Ericaceae</taxon>
        <taxon>Ericoideae</taxon>
        <taxon>Rhodoreae</taxon>
        <taxon>Rhododendron</taxon>
    </lineage>
</organism>
<gene>
    <name evidence="2" type="ORF">C3L33_22958</name>
</gene>
<evidence type="ECO:0000313" key="2">
    <source>
        <dbReference type="EMBL" id="KAE9445144.1"/>
    </source>
</evidence>
<dbReference type="EMBL" id="QEFC01004479">
    <property type="protein sequence ID" value="KAE9445144.1"/>
    <property type="molecule type" value="Genomic_DNA"/>
</dbReference>
<dbReference type="AlphaFoldDB" id="A0A6A4KLQ4"/>
<dbReference type="PANTHER" id="PTHR36019">
    <property type="entry name" value="PLANT/PROTEIN"/>
    <property type="match status" value="1"/>
</dbReference>
<comment type="caution">
    <text evidence="2">The sequence shown here is derived from an EMBL/GenBank/DDBJ whole genome shotgun (WGS) entry which is preliminary data.</text>
</comment>
<protein>
    <submittedName>
        <fullName evidence="2">Uncharacterized protein</fullName>
    </submittedName>
</protein>
<evidence type="ECO:0000256" key="1">
    <source>
        <dbReference type="SAM" id="MobiDB-lite"/>
    </source>
</evidence>
<proteinExistence type="predicted"/>
<name>A0A6A4KLQ4_9ERIC</name>
<accession>A0A6A4KLQ4</accession>
<feature type="compositionally biased region" description="Basic residues" evidence="1">
    <location>
        <begin position="69"/>
        <end position="78"/>
    </location>
</feature>
<sequence>MIMSLNCLPCHHLRRIESGEELNENCDIVGTPRFVQTRSKVDRSWSGNLAPRPYDPKFVKNESADMVGKKGKKGHQRVRSISGPIGYEDGPRLVRSSGMRRDWSFEDLGQKREEKIKAVQGC</sequence>